<protein>
    <submittedName>
        <fullName evidence="3">Lytic transglycosylase catalytic</fullName>
    </submittedName>
    <submittedName>
        <fullName evidence="4">Soluble lytic murein transglycosylase</fullName>
    </submittedName>
</protein>
<dbReference type="Pfam" id="PF01464">
    <property type="entry name" value="SLT"/>
    <property type="match status" value="1"/>
</dbReference>
<dbReference type="InterPro" id="IPR023346">
    <property type="entry name" value="Lysozyme-like_dom_sf"/>
</dbReference>
<dbReference type="EMBL" id="LSFY01000001">
    <property type="protein sequence ID" value="KXZ40179.1"/>
    <property type="molecule type" value="Genomic_DNA"/>
</dbReference>
<keyword evidence="1" id="KW-0812">Transmembrane</keyword>
<dbReference type="PANTHER" id="PTHR37423:SF2">
    <property type="entry name" value="MEMBRANE-BOUND LYTIC MUREIN TRANSGLYCOSYLASE C"/>
    <property type="match status" value="1"/>
</dbReference>
<reference evidence="4 6" key="2">
    <citation type="submission" date="2016-11" db="EMBL/GenBank/DDBJ databases">
        <authorList>
            <person name="Varghese N."/>
            <person name="Submissions S."/>
        </authorList>
    </citation>
    <scope>NUCLEOTIDE SEQUENCE [LARGE SCALE GENOMIC DNA]</scope>
    <source>
        <strain evidence="4 6">DSM 7308</strain>
    </source>
</reference>
<comment type="caution">
    <text evidence="3">The sequence shown here is derived from an EMBL/GenBank/DDBJ whole genome shotgun (WGS) entry which is preliminary data.</text>
</comment>
<reference evidence="3 5" key="1">
    <citation type="submission" date="2016-02" db="EMBL/GenBank/DDBJ databases">
        <title>Draft genome sequence for Clostridium paradoxum JW-YL-7.</title>
        <authorList>
            <person name="Utturkar S.M."/>
            <person name="Lancaster A."/>
            <person name="Poole F.L."/>
            <person name="Adams M.W."/>
            <person name="Brown S.D."/>
        </authorList>
    </citation>
    <scope>NUCLEOTIDE SEQUENCE [LARGE SCALE GENOMIC DNA]</scope>
    <source>
        <strain evidence="3 5">JW-YL-7</strain>
    </source>
</reference>
<dbReference type="EMBL" id="FRBG01000001">
    <property type="protein sequence ID" value="SHK43821.1"/>
    <property type="molecule type" value="Genomic_DNA"/>
</dbReference>
<sequence>MMYKKKYSLWIFVIIIILVFFILNNKFLLKVMYPIHYHEYVYEYSKEYNLDPYLVFAIIRTESKFFPYAKSRKGAKGLMQIAPITENWAKEELNKTKVNIYDPKTNIHIGCWYLNKLFNQFNDLDLVIAAYNGGSGNVDRWLTDERYSYNGINLTNIPFKETKEYVKKVKESFTIYKKLYQGRGE</sequence>
<evidence type="ECO:0000313" key="3">
    <source>
        <dbReference type="EMBL" id="KXZ40179.1"/>
    </source>
</evidence>
<keyword evidence="1" id="KW-0472">Membrane</keyword>
<keyword evidence="6" id="KW-1185">Reference proteome</keyword>
<dbReference type="Proteomes" id="UP000092605">
    <property type="component" value="Unassembled WGS sequence"/>
</dbReference>
<accession>A0A150FRF8</accession>
<proteinExistence type="predicted"/>
<evidence type="ECO:0000259" key="2">
    <source>
        <dbReference type="Pfam" id="PF01464"/>
    </source>
</evidence>
<dbReference type="PATRIC" id="fig|1121328.3.peg.1263"/>
<dbReference type="InterPro" id="IPR008258">
    <property type="entry name" value="Transglycosylase_SLT_dom_1"/>
</dbReference>
<dbReference type="PANTHER" id="PTHR37423">
    <property type="entry name" value="SOLUBLE LYTIC MUREIN TRANSGLYCOSYLASE-RELATED"/>
    <property type="match status" value="1"/>
</dbReference>
<dbReference type="Gene3D" id="1.10.530.10">
    <property type="match status" value="1"/>
</dbReference>
<dbReference type="CDD" id="cd16896">
    <property type="entry name" value="LT_Slt70-like"/>
    <property type="match status" value="1"/>
</dbReference>
<keyword evidence="1" id="KW-1133">Transmembrane helix</keyword>
<feature type="transmembrane region" description="Helical" evidence="1">
    <location>
        <begin position="7"/>
        <end position="23"/>
    </location>
</feature>
<gene>
    <name evidence="3" type="ORF">JWYL7_1254</name>
    <name evidence="4" type="ORF">SAMN05661008_00269</name>
</gene>
<evidence type="ECO:0000313" key="6">
    <source>
        <dbReference type="Proteomes" id="UP000323392"/>
    </source>
</evidence>
<dbReference type="Proteomes" id="UP000323392">
    <property type="component" value="Unassembled WGS sequence"/>
</dbReference>
<dbReference type="AlphaFoldDB" id="A0A150FRF8"/>
<evidence type="ECO:0000313" key="5">
    <source>
        <dbReference type="Proteomes" id="UP000092605"/>
    </source>
</evidence>
<organism evidence="3 5">
    <name type="scientific">Alkalithermobacter thermoalcaliphilus JW-YL-7 = DSM 7308</name>
    <dbReference type="NCBI Taxonomy" id="1121328"/>
    <lineage>
        <taxon>Bacteria</taxon>
        <taxon>Bacillati</taxon>
        <taxon>Bacillota</taxon>
        <taxon>Clostridia</taxon>
        <taxon>Peptostreptococcales</taxon>
        <taxon>Tepidibacteraceae</taxon>
        <taxon>Alkalithermobacter</taxon>
    </lineage>
</organism>
<dbReference type="RefSeq" id="WP_066070596.1">
    <property type="nucleotide sequence ID" value="NZ_FRBG01000001.1"/>
</dbReference>
<dbReference type="SUPFAM" id="SSF53955">
    <property type="entry name" value="Lysozyme-like"/>
    <property type="match status" value="1"/>
</dbReference>
<dbReference type="STRING" id="1121328.JWYL7_1254"/>
<evidence type="ECO:0000313" key="4">
    <source>
        <dbReference type="EMBL" id="SHK43821.1"/>
    </source>
</evidence>
<feature type="domain" description="Transglycosylase SLT" evidence="2">
    <location>
        <begin position="40"/>
        <end position="144"/>
    </location>
</feature>
<name>A0A150FRF8_CLOPD</name>
<evidence type="ECO:0000256" key="1">
    <source>
        <dbReference type="SAM" id="Phobius"/>
    </source>
</evidence>